<proteinExistence type="predicted"/>
<comment type="caution">
    <text evidence="3">The sequence shown here is derived from an EMBL/GenBank/DDBJ whole genome shotgun (WGS) entry which is preliminary data.</text>
</comment>
<feature type="non-terminal residue" evidence="3">
    <location>
        <position position="56"/>
    </location>
</feature>
<feature type="compositionally biased region" description="Low complexity" evidence="1">
    <location>
        <begin position="24"/>
        <end position="44"/>
    </location>
</feature>
<dbReference type="PROSITE" id="PS51318">
    <property type="entry name" value="TAT"/>
    <property type="match status" value="1"/>
</dbReference>
<keyword evidence="4" id="KW-1185">Reference proteome</keyword>
<dbReference type="InterPro" id="IPR006311">
    <property type="entry name" value="TAT_signal"/>
</dbReference>
<dbReference type="Proteomes" id="UP000481583">
    <property type="component" value="Unassembled WGS sequence"/>
</dbReference>
<feature type="signal peptide" evidence="2">
    <location>
        <begin position="1"/>
        <end position="24"/>
    </location>
</feature>
<gene>
    <name evidence="3" type="ORF">G5C51_36845</name>
</gene>
<organism evidence="3 4">
    <name type="scientific">Streptomyces coryli</name>
    <dbReference type="NCBI Taxonomy" id="1128680"/>
    <lineage>
        <taxon>Bacteria</taxon>
        <taxon>Bacillati</taxon>
        <taxon>Actinomycetota</taxon>
        <taxon>Actinomycetes</taxon>
        <taxon>Kitasatosporales</taxon>
        <taxon>Streptomycetaceae</taxon>
        <taxon>Streptomyces</taxon>
    </lineage>
</organism>
<protein>
    <submittedName>
        <fullName evidence="3">Uncharacterized protein</fullName>
    </submittedName>
</protein>
<name>A0A6G4UB95_9ACTN</name>
<accession>A0A6G4UB95</accession>
<evidence type="ECO:0000256" key="1">
    <source>
        <dbReference type="SAM" id="MobiDB-lite"/>
    </source>
</evidence>
<sequence>MFSRRQLLATTATTLATTLVPAQAATAAARRPAAGPAARIARPTVEYAPHPLGLDT</sequence>
<keyword evidence="2" id="KW-0732">Signal</keyword>
<evidence type="ECO:0000313" key="4">
    <source>
        <dbReference type="Proteomes" id="UP000481583"/>
    </source>
</evidence>
<evidence type="ECO:0000256" key="2">
    <source>
        <dbReference type="SAM" id="SignalP"/>
    </source>
</evidence>
<feature type="region of interest" description="Disordered" evidence="1">
    <location>
        <begin position="24"/>
        <end position="56"/>
    </location>
</feature>
<dbReference type="AlphaFoldDB" id="A0A6G4UB95"/>
<evidence type="ECO:0000313" key="3">
    <source>
        <dbReference type="EMBL" id="NGN69444.1"/>
    </source>
</evidence>
<dbReference type="EMBL" id="JAAKZV010000297">
    <property type="protein sequence ID" value="NGN69444.1"/>
    <property type="molecule type" value="Genomic_DNA"/>
</dbReference>
<reference evidence="3 4" key="1">
    <citation type="submission" date="2020-02" db="EMBL/GenBank/DDBJ databases">
        <title>Whole-genome analyses of novel actinobacteria.</title>
        <authorList>
            <person name="Sahin N."/>
        </authorList>
    </citation>
    <scope>NUCLEOTIDE SEQUENCE [LARGE SCALE GENOMIC DNA]</scope>
    <source>
        <strain evidence="3 4">A7024</strain>
    </source>
</reference>
<feature type="chain" id="PRO_5026183717" evidence="2">
    <location>
        <begin position="25"/>
        <end position="56"/>
    </location>
</feature>